<evidence type="ECO:0000256" key="2">
    <source>
        <dbReference type="ARBA" id="ARBA00022448"/>
    </source>
</evidence>
<dbReference type="Proteomes" id="UP001319921">
    <property type="component" value="Chromosome"/>
</dbReference>
<dbReference type="PANTHER" id="PTHR43386">
    <property type="entry name" value="OLIGOPEPTIDE TRANSPORT SYSTEM PERMEASE PROTEIN APPC"/>
    <property type="match status" value="1"/>
</dbReference>
<keyword evidence="3" id="KW-1003">Cell membrane</keyword>
<proteinExistence type="inferred from homology"/>
<comment type="subcellular location">
    <subcellularLocation>
        <location evidence="1 7">Cell membrane</location>
        <topology evidence="1 7">Multi-pass membrane protein</topology>
    </subcellularLocation>
</comment>
<organism evidence="9 10">
    <name type="scientific">Saccharolobus caldissimus</name>
    <dbReference type="NCBI Taxonomy" id="1702097"/>
    <lineage>
        <taxon>Archaea</taxon>
        <taxon>Thermoproteota</taxon>
        <taxon>Thermoprotei</taxon>
        <taxon>Sulfolobales</taxon>
        <taxon>Sulfolobaceae</taxon>
        <taxon>Saccharolobus</taxon>
    </lineage>
</organism>
<feature type="transmembrane region" description="Helical" evidence="7">
    <location>
        <begin position="160"/>
        <end position="181"/>
    </location>
</feature>
<evidence type="ECO:0000259" key="8">
    <source>
        <dbReference type="PROSITE" id="PS50928"/>
    </source>
</evidence>
<reference evidence="9 10" key="1">
    <citation type="journal article" date="2022" name="Microbiol. Resour. Announc.">
        <title>Complete Genome Sequence of the Hyperthermophilic and Acidophilic Archaeon Saccharolobus caldissimus Strain HS-3T.</title>
        <authorList>
            <person name="Sakai H.D."/>
            <person name="Kurosawa N."/>
        </authorList>
    </citation>
    <scope>NUCLEOTIDE SEQUENCE [LARGE SCALE GENOMIC DNA]</scope>
    <source>
        <strain evidence="9 10">JCM32116</strain>
    </source>
</reference>
<dbReference type="AlphaFoldDB" id="A0AAQ4CW18"/>
<feature type="transmembrane region" description="Helical" evidence="7">
    <location>
        <begin position="36"/>
        <end position="57"/>
    </location>
</feature>
<evidence type="ECO:0000313" key="10">
    <source>
        <dbReference type="Proteomes" id="UP001319921"/>
    </source>
</evidence>
<accession>A0AAQ4CW18</accession>
<dbReference type="Gene3D" id="1.10.3720.10">
    <property type="entry name" value="MetI-like"/>
    <property type="match status" value="1"/>
</dbReference>
<keyword evidence="10" id="KW-1185">Reference proteome</keyword>
<evidence type="ECO:0000256" key="6">
    <source>
        <dbReference type="ARBA" id="ARBA00023136"/>
    </source>
</evidence>
<feature type="transmembrane region" description="Helical" evidence="7">
    <location>
        <begin position="133"/>
        <end position="154"/>
    </location>
</feature>
<feature type="transmembrane region" description="Helical" evidence="7">
    <location>
        <begin position="219"/>
        <end position="241"/>
    </location>
</feature>
<dbReference type="GO" id="GO:0005886">
    <property type="term" value="C:plasma membrane"/>
    <property type="evidence" value="ECO:0007669"/>
    <property type="project" value="UniProtKB-SubCell"/>
</dbReference>
<dbReference type="GO" id="GO:0071916">
    <property type="term" value="F:dipeptide transmembrane transporter activity"/>
    <property type="evidence" value="ECO:0007669"/>
    <property type="project" value="TreeGrafter"/>
</dbReference>
<keyword evidence="2 7" id="KW-0813">Transport</keyword>
<dbReference type="KEGG" id="scas:SACC_30160"/>
<protein>
    <recommendedName>
        <fullName evidence="8">ABC transmembrane type-1 domain-containing protein</fullName>
    </recommendedName>
</protein>
<dbReference type="PROSITE" id="PS50928">
    <property type="entry name" value="ABC_TM1"/>
    <property type="match status" value="1"/>
</dbReference>
<evidence type="ECO:0000256" key="7">
    <source>
        <dbReference type="RuleBase" id="RU363032"/>
    </source>
</evidence>
<dbReference type="InterPro" id="IPR000515">
    <property type="entry name" value="MetI-like"/>
</dbReference>
<dbReference type="InterPro" id="IPR025966">
    <property type="entry name" value="OppC_N"/>
</dbReference>
<feature type="transmembrane region" description="Helical" evidence="7">
    <location>
        <begin position="96"/>
        <end position="121"/>
    </location>
</feature>
<dbReference type="RefSeq" id="WP_229570647.1">
    <property type="nucleotide sequence ID" value="NZ_AP025226.1"/>
</dbReference>
<keyword evidence="6 7" id="KW-0472">Membrane</keyword>
<dbReference type="SUPFAM" id="SSF161098">
    <property type="entry name" value="MetI-like"/>
    <property type="match status" value="1"/>
</dbReference>
<dbReference type="GeneID" id="68867740"/>
<gene>
    <name evidence="9" type="ORF">SACC_30160</name>
</gene>
<keyword evidence="4 7" id="KW-0812">Transmembrane</keyword>
<feature type="domain" description="ABC transmembrane type-1" evidence="8">
    <location>
        <begin position="97"/>
        <end position="290"/>
    </location>
</feature>
<dbReference type="Pfam" id="PF12911">
    <property type="entry name" value="OppC_N"/>
    <property type="match status" value="1"/>
</dbReference>
<dbReference type="InterPro" id="IPR050366">
    <property type="entry name" value="BP-dependent_transpt_permease"/>
</dbReference>
<comment type="similarity">
    <text evidence="7">Belongs to the binding-protein-dependent transport system permease family.</text>
</comment>
<dbReference type="CDD" id="cd06261">
    <property type="entry name" value="TM_PBP2"/>
    <property type="match status" value="1"/>
</dbReference>
<evidence type="ECO:0000313" key="9">
    <source>
        <dbReference type="EMBL" id="BDB99999.1"/>
    </source>
</evidence>
<sequence length="329" mass="37083">MAQRKLGIFSVNIRIDKYSPFYNLLQGIWEQKVARVGLYILLAIIIFSLIGVFYTPYNPASTQFPRDLPPSPQHLLGTDDYGHDIFSQLLVGGFPVIGVGLLTGLIGTLIAILVGVTAGLYADTLIDRILSGITQIFLIIPGILIIELIGAYLGAVQIKLGYLTILLALSTTGWAWGARVLRSLVLSLRRREYILSSELVGESKFSIIFRQIIPNNLPFIASNFFFTAIYGITGFTFIYYFGLGSLTQINWGTMLYWSLGGEAYLRGLWWWYIPPGLMIGLVAFSFALINIGIDRVANPRLRVWDIKKYKKQLEKIRKKEEEAEVKWQM</sequence>
<evidence type="ECO:0000256" key="1">
    <source>
        <dbReference type="ARBA" id="ARBA00004651"/>
    </source>
</evidence>
<dbReference type="EMBL" id="AP025226">
    <property type="protein sequence ID" value="BDB99999.1"/>
    <property type="molecule type" value="Genomic_DNA"/>
</dbReference>
<dbReference type="PANTHER" id="PTHR43386:SF1">
    <property type="entry name" value="D,D-DIPEPTIDE TRANSPORT SYSTEM PERMEASE PROTEIN DDPC-RELATED"/>
    <property type="match status" value="1"/>
</dbReference>
<keyword evidence="5 7" id="KW-1133">Transmembrane helix</keyword>
<dbReference type="Pfam" id="PF00528">
    <property type="entry name" value="BPD_transp_1"/>
    <property type="match status" value="1"/>
</dbReference>
<feature type="transmembrane region" description="Helical" evidence="7">
    <location>
        <begin position="269"/>
        <end position="293"/>
    </location>
</feature>
<name>A0AAQ4CW18_9CREN</name>
<evidence type="ECO:0000256" key="4">
    <source>
        <dbReference type="ARBA" id="ARBA00022692"/>
    </source>
</evidence>
<evidence type="ECO:0000256" key="3">
    <source>
        <dbReference type="ARBA" id="ARBA00022475"/>
    </source>
</evidence>
<evidence type="ECO:0000256" key="5">
    <source>
        <dbReference type="ARBA" id="ARBA00022989"/>
    </source>
</evidence>
<dbReference type="InterPro" id="IPR035906">
    <property type="entry name" value="MetI-like_sf"/>
</dbReference>